<proteinExistence type="predicted"/>
<feature type="non-terminal residue" evidence="4">
    <location>
        <position position="1"/>
    </location>
</feature>
<organism evidence="4 5">
    <name type="scientific">Anguilla anguilla</name>
    <name type="common">European freshwater eel</name>
    <name type="synonym">Muraena anguilla</name>
    <dbReference type="NCBI Taxonomy" id="7936"/>
    <lineage>
        <taxon>Eukaryota</taxon>
        <taxon>Metazoa</taxon>
        <taxon>Chordata</taxon>
        <taxon>Craniata</taxon>
        <taxon>Vertebrata</taxon>
        <taxon>Euteleostomi</taxon>
        <taxon>Actinopterygii</taxon>
        <taxon>Neopterygii</taxon>
        <taxon>Teleostei</taxon>
        <taxon>Anguilliformes</taxon>
        <taxon>Anguillidae</taxon>
        <taxon>Anguilla</taxon>
    </lineage>
</organism>
<dbReference type="SUPFAM" id="SSF52047">
    <property type="entry name" value="RNI-like"/>
    <property type="match status" value="1"/>
</dbReference>
<dbReference type="SMART" id="SM00589">
    <property type="entry name" value="PRY"/>
    <property type="match status" value="1"/>
</dbReference>
<dbReference type="InterPro" id="IPR006574">
    <property type="entry name" value="PRY"/>
</dbReference>
<evidence type="ECO:0000256" key="2">
    <source>
        <dbReference type="ARBA" id="ARBA00022737"/>
    </source>
</evidence>
<evidence type="ECO:0000256" key="1">
    <source>
        <dbReference type="ARBA" id="ARBA00022614"/>
    </source>
</evidence>
<dbReference type="Gene3D" id="2.60.120.920">
    <property type="match status" value="1"/>
</dbReference>
<evidence type="ECO:0000313" key="5">
    <source>
        <dbReference type="Proteomes" id="UP001044222"/>
    </source>
</evidence>
<accession>A0A9D3MRY0</accession>
<dbReference type="Gene3D" id="3.80.10.10">
    <property type="entry name" value="Ribonuclease Inhibitor"/>
    <property type="match status" value="1"/>
</dbReference>
<keyword evidence="2" id="KW-0677">Repeat</keyword>
<dbReference type="Proteomes" id="UP001044222">
    <property type="component" value="Unassembled WGS sequence"/>
</dbReference>
<keyword evidence="5" id="KW-1185">Reference proteome</keyword>
<dbReference type="InterPro" id="IPR032675">
    <property type="entry name" value="LRR_dom_sf"/>
</dbReference>
<dbReference type="PANTHER" id="PTHR24106">
    <property type="entry name" value="NACHT, LRR AND CARD DOMAINS-CONTAINING"/>
    <property type="match status" value="1"/>
</dbReference>
<dbReference type="InterPro" id="IPR051261">
    <property type="entry name" value="NLR"/>
</dbReference>
<dbReference type="EMBL" id="JAFIRN010000002">
    <property type="protein sequence ID" value="KAG5853670.1"/>
    <property type="molecule type" value="Genomic_DNA"/>
</dbReference>
<evidence type="ECO:0000259" key="3">
    <source>
        <dbReference type="SMART" id="SM00589"/>
    </source>
</evidence>
<comment type="caution">
    <text evidence="4">The sequence shown here is derived from an EMBL/GenBank/DDBJ whole genome shotgun (WGS) entry which is preliminary data.</text>
</comment>
<dbReference type="InterPro" id="IPR043136">
    <property type="entry name" value="B30.2/SPRY_sf"/>
</dbReference>
<dbReference type="Pfam" id="PF13765">
    <property type="entry name" value="PRY"/>
    <property type="match status" value="1"/>
</dbReference>
<keyword evidence="1" id="KW-0433">Leucine-rich repeat</keyword>
<name>A0A9D3MRY0_ANGAN</name>
<feature type="domain" description="SPRY-associated" evidence="3">
    <location>
        <begin position="110"/>
        <end position="161"/>
    </location>
</feature>
<protein>
    <recommendedName>
        <fullName evidence="3">SPRY-associated domain-containing protein</fullName>
    </recommendedName>
</protein>
<evidence type="ECO:0000313" key="4">
    <source>
        <dbReference type="EMBL" id="KAG5853670.1"/>
    </source>
</evidence>
<gene>
    <name evidence="4" type="ORF">ANANG_G00028460</name>
</gene>
<dbReference type="SMART" id="SM00368">
    <property type="entry name" value="LRR_RI"/>
    <property type="match status" value="2"/>
</dbReference>
<dbReference type="SUPFAM" id="SSF49899">
    <property type="entry name" value="Concanavalin A-like lectins/glucanases"/>
    <property type="match status" value="1"/>
</dbReference>
<reference evidence="4" key="1">
    <citation type="submission" date="2021-01" db="EMBL/GenBank/DDBJ databases">
        <title>A chromosome-scale assembly of European eel, Anguilla anguilla.</title>
        <authorList>
            <person name="Henkel C."/>
            <person name="Jong-Raadsen S.A."/>
            <person name="Dufour S."/>
            <person name="Weltzien F.-A."/>
            <person name="Palstra A.P."/>
            <person name="Pelster B."/>
            <person name="Spaink H.P."/>
            <person name="Van Den Thillart G.E."/>
            <person name="Jansen H."/>
            <person name="Zahm M."/>
            <person name="Klopp C."/>
            <person name="Cedric C."/>
            <person name="Louis A."/>
            <person name="Berthelot C."/>
            <person name="Parey E."/>
            <person name="Roest Crollius H."/>
            <person name="Montfort J."/>
            <person name="Robinson-Rechavi M."/>
            <person name="Bucao C."/>
            <person name="Bouchez O."/>
            <person name="Gislard M."/>
            <person name="Lluch J."/>
            <person name="Milhes M."/>
            <person name="Lampietro C."/>
            <person name="Lopez Roques C."/>
            <person name="Donnadieu C."/>
            <person name="Braasch I."/>
            <person name="Desvignes T."/>
            <person name="Postlethwait J."/>
            <person name="Bobe J."/>
            <person name="Guiguen Y."/>
            <person name="Dirks R."/>
        </authorList>
    </citation>
    <scope>NUCLEOTIDE SEQUENCE</scope>
    <source>
        <strain evidence="4">Tag_6206</strain>
        <tissue evidence="4">Liver</tissue>
    </source>
</reference>
<sequence length="167" mass="18952">MSEEVVDEFDLRKYYTSDEGRRRLVPVVKCCRKAVLSGCQVTERGCASLASALRSNPSHLKELDLSYNHPGESGVRALSAVLEDPSCRLEILLVDHGGETRLKPGLSKYAVQLTLDPNTAHRKLSLSEGNRRVIWGNEQPYPDHPERFNTYHQLLCREGLSEHCYWE</sequence>
<dbReference type="AlphaFoldDB" id="A0A9D3MRY0"/>
<dbReference type="InterPro" id="IPR013320">
    <property type="entry name" value="ConA-like_dom_sf"/>
</dbReference>